<dbReference type="Gene3D" id="3.30.413.10">
    <property type="entry name" value="Sulfite Reductase Hemoprotein, domain 1"/>
    <property type="match status" value="1"/>
</dbReference>
<comment type="cofactor">
    <cofactor evidence="1 15">
        <name>FAD</name>
        <dbReference type="ChEBI" id="CHEBI:57692"/>
    </cofactor>
</comment>
<dbReference type="InterPro" id="IPR041575">
    <property type="entry name" value="Rubredoxin_C"/>
</dbReference>
<evidence type="ECO:0000256" key="12">
    <source>
        <dbReference type="ARBA" id="ARBA00023014"/>
    </source>
</evidence>
<organism evidence="22 23">
    <name type="scientific">Diaphorobacter nitroreducens</name>
    <dbReference type="NCBI Taxonomy" id="164759"/>
    <lineage>
        <taxon>Bacteria</taxon>
        <taxon>Pseudomonadati</taxon>
        <taxon>Pseudomonadota</taxon>
        <taxon>Betaproteobacteria</taxon>
        <taxon>Burkholderiales</taxon>
        <taxon>Comamonadaceae</taxon>
        <taxon>Diaphorobacter</taxon>
    </lineage>
</organism>
<evidence type="ECO:0000256" key="15">
    <source>
        <dbReference type="PIRNR" id="PIRNR037149"/>
    </source>
</evidence>
<keyword evidence="6 15" id="KW-0285">Flavoprotein</keyword>
<feature type="domain" description="BFD-like [2Fe-2S]-binding" evidence="19">
    <location>
        <begin position="517"/>
        <end position="567"/>
    </location>
</feature>
<dbReference type="SUPFAM" id="SSF51905">
    <property type="entry name" value="FAD/NAD(P)-binding domain"/>
    <property type="match status" value="2"/>
</dbReference>
<comment type="cofactor">
    <cofactor evidence="16">
        <name>[4Fe-4S] cluster</name>
        <dbReference type="ChEBI" id="CHEBI:49883"/>
    </cofactor>
    <text evidence="16">Binds 1 [4Fe-4S] cluster per subunit.</text>
</comment>
<dbReference type="PROSITE" id="PS00365">
    <property type="entry name" value="NIR_SIR"/>
    <property type="match status" value="1"/>
</dbReference>
<feature type="domain" description="FAD/NAD(P)-binding" evidence="20">
    <location>
        <begin position="27"/>
        <end position="311"/>
    </location>
</feature>
<feature type="domain" description="Nitrite/Sulfite reductase ferredoxin-like" evidence="18">
    <location>
        <begin position="592"/>
        <end position="653"/>
    </location>
</feature>
<dbReference type="FunFam" id="1.10.10.1100:FF:000002">
    <property type="entry name" value="Nitrite reductase large subunit"/>
    <property type="match status" value="1"/>
</dbReference>
<dbReference type="GO" id="GO:0050661">
    <property type="term" value="F:NADP binding"/>
    <property type="evidence" value="ECO:0007669"/>
    <property type="project" value="UniProtKB-UniRule"/>
</dbReference>
<dbReference type="PIRSF" id="PIRSF037149">
    <property type="entry name" value="NirB"/>
    <property type="match status" value="1"/>
</dbReference>
<dbReference type="GO" id="GO:0020037">
    <property type="term" value="F:heme binding"/>
    <property type="evidence" value="ECO:0007669"/>
    <property type="project" value="InterPro"/>
</dbReference>
<protein>
    <submittedName>
        <fullName evidence="22">Assimilatory nitrite reductase (NAD(P)H) large subunit</fullName>
    </submittedName>
</protein>
<dbReference type="Pfam" id="PF03460">
    <property type="entry name" value="NIR_SIR_ferr"/>
    <property type="match status" value="1"/>
</dbReference>
<dbReference type="InterPro" id="IPR012744">
    <property type="entry name" value="Nitri_red_NirB"/>
</dbReference>
<keyword evidence="11 16" id="KW-0408">Iron</keyword>
<evidence type="ECO:0000256" key="16">
    <source>
        <dbReference type="PIRSR" id="PIRSR037149-1"/>
    </source>
</evidence>
<evidence type="ECO:0000256" key="7">
    <source>
        <dbReference type="ARBA" id="ARBA00022714"/>
    </source>
</evidence>
<dbReference type="CDD" id="cd19943">
    <property type="entry name" value="NirB_Fer2_BFD-like_1"/>
    <property type="match status" value="1"/>
</dbReference>
<dbReference type="GO" id="GO:0098809">
    <property type="term" value="F:nitrite reductase activity"/>
    <property type="evidence" value="ECO:0007669"/>
    <property type="project" value="InterPro"/>
</dbReference>
<comment type="cofactor">
    <cofactor evidence="14">
        <name>[2Fe-2S] cluster</name>
        <dbReference type="ChEBI" id="CHEBI:190135"/>
    </cofactor>
</comment>
<feature type="domain" description="Nitrite/sulphite reductase 4Fe-4S" evidence="17">
    <location>
        <begin position="662"/>
        <end position="798"/>
    </location>
</feature>
<keyword evidence="12 16" id="KW-0411">Iron-sulfur</keyword>
<evidence type="ECO:0000256" key="3">
    <source>
        <dbReference type="ARBA" id="ARBA00010429"/>
    </source>
</evidence>
<dbReference type="InterPro" id="IPR023753">
    <property type="entry name" value="FAD/NAD-binding_dom"/>
</dbReference>
<dbReference type="Gene3D" id="3.50.50.60">
    <property type="entry name" value="FAD/NAD(P)-binding domain"/>
    <property type="match status" value="2"/>
</dbReference>
<name>A0AAX1WUQ0_9BURK</name>
<evidence type="ECO:0000259" key="19">
    <source>
        <dbReference type="Pfam" id="PF04324"/>
    </source>
</evidence>
<sequence length="842" mass="91951">MRRADAFFVDVAARGIPAGETMVKQSRLVMVGNGMAGVRALEELLKIAPDLYDITVFGAEPHPNYNRILLSPVLAGEQTLEEIVLNDWSWYADHHITLHAGCTVTHVDRTRRTVHGVAQDGRTVEAPYDRLILATGSNPFMLPIPGRELPGVLAYRDIADTQAMIDAAASYKHAVVIGGGLLGLEAANGLMKRGMQVTVVHAGEWLMERQLDDVAGKLLQQSLAERGMQFLMQAQTQELVAGGDGRVAAVRFKDGSEVSAQLVVMAVGIRPNTALAEQMHLHVNRGIVVSDTLQTVTDPRIYAVGECAAHRGIAYGLVAPLFEQGKVLANHLAEWGIGRYQGSLTSTKLKVTGIDLFSAGDFQGGEGTEEIVLSDPHAEGGGVYKKLVLKDDRLVGACLYGDTVDGSWYFKLLRDGRSVADIRDRLMFGESHLGDAGHQGQNKAAAMADSDEVCGCNGVTKGQICKAIKDKGLFTLDEVRKHTKASASCGSCTGLVEQILMATAGGDYSATPKTKPVCACTDHGHQAVREAIRTHRLLTVDGVFRFLEWKTPNGCATCRPAVNYYLISTWPKEAQDDPQSRFINERSHANIQKDGTYSVVPRMWGGETSAAELRRIADVVDKYQIPTVKVTGGQRIDLLGVKKEDLVNVWRDIGMPCGHAYAKALRTVKTCVGSEWCRMGTQDSTQLGKDLEHAFVGMYAPHKVKFAVSGCPRNCAESGIKDVGIIGVDSGWEMYVAGNGGIKTEVAQFFTKLKTAEEVLEYTGAFMQLYRLEGWYLERTVHFVARVGLDYVKRRVLQDAPGRQALWRELQDALAGEPDPWFEFEPAAVDRRQFIPITPIPA</sequence>
<feature type="binding site" evidence="16">
    <location>
        <position position="715"/>
    </location>
    <ligand>
        <name>[4Fe-4S] cluster</name>
        <dbReference type="ChEBI" id="CHEBI:49883"/>
    </ligand>
</feature>
<dbReference type="SUPFAM" id="SSF55124">
    <property type="entry name" value="Nitrite/Sulfite reductase N-terminal domain-like"/>
    <property type="match status" value="1"/>
</dbReference>
<evidence type="ECO:0000259" key="17">
    <source>
        <dbReference type="Pfam" id="PF01077"/>
    </source>
</evidence>
<evidence type="ECO:0000256" key="13">
    <source>
        <dbReference type="ARBA" id="ARBA00023063"/>
    </source>
</evidence>
<dbReference type="Gene3D" id="1.10.10.1100">
    <property type="entry name" value="BFD-like [2Fe-2S]-binding domain"/>
    <property type="match status" value="1"/>
</dbReference>
<feature type="domain" description="BFD-like [2Fe-2S]-binding" evidence="19">
    <location>
        <begin position="453"/>
        <end position="500"/>
    </location>
</feature>
<dbReference type="InterPro" id="IPR016156">
    <property type="entry name" value="FAD/NAD-linked_Rdtase_dimer_sf"/>
</dbReference>
<keyword evidence="7" id="KW-0001">2Fe-2S</keyword>
<dbReference type="EMBL" id="RJVL01000004">
    <property type="protein sequence ID" value="ROR47439.1"/>
    <property type="molecule type" value="Genomic_DNA"/>
</dbReference>
<keyword evidence="23" id="KW-1185">Reference proteome</keyword>
<feature type="binding site" evidence="16">
    <location>
        <position position="671"/>
    </location>
    <ligand>
        <name>[4Fe-4S] cluster</name>
        <dbReference type="ChEBI" id="CHEBI:49883"/>
    </ligand>
</feature>
<dbReference type="PANTHER" id="PTHR43809">
    <property type="entry name" value="NITRITE REDUCTASE (NADH) LARGE SUBUNIT"/>
    <property type="match status" value="1"/>
</dbReference>
<dbReference type="PRINTS" id="PR00397">
    <property type="entry name" value="SIROHAEM"/>
</dbReference>
<dbReference type="InterPro" id="IPR005117">
    <property type="entry name" value="NiRdtase/SiRdtase_haem-b_fer"/>
</dbReference>
<dbReference type="GO" id="GO:0046872">
    <property type="term" value="F:metal ion binding"/>
    <property type="evidence" value="ECO:0007669"/>
    <property type="project" value="UniProtKB-KW"/>
</dbReference>
<evidence type="ECO:0000256" key="9">
    <source>
        <dbReference type="ARBA" id="ARBA00022827"/>
    </source>
</evidence>
<dbReference type="Proteomes" id="UP000271868">
    <property type="component" value="Unassembled WGS sequence"/>
</dbReference>
<dbReference type="InterPro" id="IPR006066">
    <property type="entry name" value="NO2/SO3_Rdtase_FeS/sirohaem_BS"/>
</dbReference>
<evidence type="ECO:0000256" key="11">
    <source>
        <dbReference type="ARBA" id="ARBA00023004"/>
    </source>
</evidence>
<dbReference type="FunFam" id="3.50.50.60:FF:000033">
    <property type="entry name" value="Nitrite reductase [NAD(P)H], large subunit"/>
    <property type="match status" value="1"/>
</dbReference>
<dbReference type="InterPro" id="IPR041854">
    <property type="entry name" value="BFD-like_2Fe2S-bd_dom_sf"/>
</dbReference>
<dbReference type="GO" id="GO:0042128">
    <property type="term" value="P:nitrate assimilation"/>
    <property type="evidence" value="ECO:0007669"/>
    <property type="project" value="UniProtKB-UniRule"/>
</dbReference>
<dbReference type="InterPro" id="IPR007419">
    <property type="entry name" value="BFD-like_2Fe2S-bd_dom"/>
</dbReference>
<dbReference type="InterPro" id="IPR036188">
    <property type="entry name" value="FAD/NAD-bd_sf"/>
</dbReference>
<dbReference type="AlphaFoldDB" id="A0AAX1WUQ0"/>
<evidence type="ECO:0000256" key="10">
    <source>
        <dbReference type="ARBA" id="ARBA00023002"/>
    </source>
</evidence>
<keyword evidence="9 15" id="KW-0274">FAD</keyword>
<keyword evidence="5 16" id="KW-0349">Heme</keyword>
<keyword evidence="10" id="KW-0560">Oxidoreductase</keyword>
<evidence type="ECO:0000256" key="5">
    <source>
        <dbReference type="ARBA" id="ARBA00022617"/>
    </source>
</evidence>
<dbReference type="InterPro" id="IPR006067">
    <property type="entry name" value="NO2/SO3_Rdtase_4Fe4S_dom"/>
</dbReference>
<dbReference type="Gene3D" id="3.30.390.30">
    <property type="match status" value="1"/>
</dbReference>
<evidence type="ECO:0000256" key="1">
    <source>
        <dbReference type="ARBA" id="ARBA00001974"/>
    </source>
</evidence>
<evidence type="ECO:0000256" key="2">
    <source>
        <dbReference type="ARBA" id="ARBA00005096"/>
    </source>
</evidence>
<keyword evidence="13 15" id="KW-0534">Nitrate assimilation</keyword>
<dbReference type="NCBIfam" id="TIGR02374">
    <property type="entry name" value="nitri_red_nirB"/>
    <property type="match status" value="1"/>
</dbReference>
<evidence type="ECO:0000259" key="18">
    <source>
        <dbReference type="Pfam" id="PF03460"/>
    </source>
</evidence>
<dbReference type="PRINTS" id="PR00368">
    <property type="entry name" value="FADPNR"/>
</dbReference>
<keyword evidence="4 16" id="KW-0004">4Fe-4S</keyword>
<dbReference type="Pfam" id="PF07992">
    <property type="entry name" value="Pyr_redox_2"/>
    <property type="match status" value="1"/>
</dbReference>
<feature type="binding site" description="axial binding residue" evidence="16">
    <location>
        <position position="715"/>
    </location>
    <ligand>
        <name>siroheme</name>
        <dbReference type="ChEBI" id="CHEBI:60052"/>
    </ligand>
    <ligandPart>
        <name>Fe</name>
        <dbReference type="ChEBI" id="CHEBI:18248"/>
    </ligandPart>
</feature>
<comment type="similarity">
    <text evidence="3">Belongs to the nitrite and sulfite reductase 4Fe-4S domain family.</text>
</comment>
<evidence type="ECO:0000256" key="6">
    <source>
        <dbReference type="ARBA" id="ARBA00022630"/>
    </source>
</evidence>
<dbReference type="GO" id="GO:0050660">
    <property type="term" value="F:flavin adenine dinucleotide binding"/>
    <property type="evidence" value="ECO:0007669"/>
    <property type="project" value="UniProtKB-UniRule"/>
</dbReference>
<dbReference type="InterPro" id="IPR045854">
    <property type="entry name" value="NO2/SO3_Rdtase_4Fe4S_sf"/>
</dbReference>
<comment type="caution">
    <text evidence="22">The sequence shown here is derived from an EMBL/GenBank/DDBJ whole genome shotgun (WGS) entry which is preliminary data.</text>
</comment>
<dbReference type="GO" id="GO:0051537">
    <property type="term" value="F:2 iron, 2 sulfur cluster binding"/>
    <property type="evidence" value="ECO:0007669"/>
    <property type="project" value="UniProtKB-KW"/>
</dbReference>
<proteinExistence type="inferred from homology"/>
<dbReference type="Pfam" id="PF04324">
    <property type="entry name" value="Fer2_BFD"/>
    <property type="match status" value="2"/>
</dbReference>
<dbReference type="InterPro" id="IPR052034">
    <property type="entry name" value="NasD-like"/>
</dbReference>
<evidence type="ECO:0000313" key="22">
    <source>
        <dbReference type="EMBL" id="ROR47439.1"/>
    </source>
</evidence>
<evidence type="ECO:0000256" key="8">
    <source>
        <dbReference type="ARBA" id="ARBA00022723"/>
    </source>
</evidence>
<feature type="domain" description="NADH-rubredoxin oxidoreductase C-terminal" evidence="21">
    <location>
        <begin position="346"/>
        <end position="415"/>
    </location>
</feature>
<evidence type="ECO:0000256" key="4">
    <source>
        <dbReference type="ARBA" id="ARBA00022485"/>
    </source>
</evidence>
<dbReference type="Pfam" id="PF18267">
    <property type="entry name" value="Rubredoxin_C"/>
    <property type="match status" value="1"/>
</dbReference>
<evidence type="ECO:0000256" key="14">
    <source>
        <dbReference type="ARBA" id="ARBA00034078"/>
    </source>
</evidence>
<feature type="binding site" evidence="16">
    <location>
        <position position="711"/>
    </location>
    <ligand>
        <name>[4Fe-4S] cluster</name>
        <dbReference type="ChEBI" id="CHEBI:49883"/>
    </ligand>
</feature>
<dbReference type="CDD" id="cd19944">
    <property type="entry name" value="NirB_Fer2_BFD-like_2"/>
    <property type="match status" value="1"/>
</dbReference>
<reference evidence="22 23" key="1">
    <citation type="submission" date="2018-11" db="EMBL/GenBank/DDBJ databases">
        <title>Genomic Encyclopedia of Type Strains, Phase IV (KMG-IV): sequencing the most valuable type-strain genomes for metagenomic binning, comparative biology and taxonomic classification.</title>
        <authorList>
            <person name="Goeker M."/>
        </authorList>
    </citation>
    <scope>NUCLEOTIDE SEQUENCE [LARGE SCALE GENOMIC DNA]</scope>
    <source>
        <strain evidence="22 23">DSM 15985</strain>
    </source>
</reference>
<dbReference type="InterPro" id="IPR036136">
    <property type="entry name" value="Nit/Sulf_reduc_fer-like_dom_sf"/>
</dbReference>
<evidence type="ECO:0000313" key="23">
    <source>
        <dbReference type="Proteomes" id="UP000271868"/>
    </source>
</evidence>
<gene>
    <name evidence="22" type="ORF">EDC60_2169</name>
</gene>
<dbReference type="PRINTS" id="PR00411">
    <property type="entry name" value="PNDRDTASEI"/>
</dbReference>
<dbReference type="SUPFAM" id="SSF56014">
    <property type="entry name" value="Nitrite and sulphite reductase 4Fe-4S domain-like"/>
    <property type="match status" value="1"/>
</dbReference>
<keyword evidence="8 16" id="KW-0479">Metal-binding</keyword>
<dbReference type="Pfam" id="PF01077">
    <property type="entry name" value="NIR_SIR"/>
    <property type="match status" value="1"/>
</dbReference>
<evidence type="ECO:0000259" key="20">
    <source>
        <dbReference type="Pfam" id="PF07992"/>
    </source>
</evidence>
<dbReference type="InterPro" id="IPR017121">
    <property type="entry name" value="Nitrite_Rdtase_lsu"/>
</dbReference>
<dbReference type="PANTHER" id="PTHR43809:SF1">
    <property type="entry name" value="NITRITE REDUCTASE (NADH) LARGE SUBUNIT"/>
    <property type="match status" value="1"/>
</dbReference>
<comment type="cofactor">
    <cofactor evidence="16">
        <name>siroheme</name>
        <dbReference type="ChEBI" id="CHEBI:60052"/>
    </cofactor>
    <text evidence="16">Binds 1 siroheme per subunit.</text>
</comment>
<dbReference type="GO" id="GO:0051539">
    <property type="term" value="F:4 iron, 4 sulfur cluster binding"/>
    <property type="evidence" value="ECO:0007669"/>
    <property type="project" value="UniProtKB-KW"/>
</dbReference>
<comment type="pathway">
    <text evidence="2">Nitrogen metabolism; nitrate reduction (assimilation).</text>
</comment>
<accession>A0AAX1WUQ0</accession>
<feature type="binding site" evidence="16">
    <location>
        <position position="677"/>
    </location>
    <ligand>
        <name>[4Fe-4S] cluster</name>
        <dbReference type="ChEBI" id="CHEBI:49883"/>
    </ligand>
</feature>
<evidence type="ECO:0000259" key="21">
    <source>
        <dbReference type="Pfam" id="PF18267"/>
    </source>
</evidence>